<evidence type="ECO:0000256" key="3">
    <source>
        <dbReference type="ARBA" id="ARBA00022842"/>
    </source>
</evidence>
<dbReference type="CDD" id="cd02612">
    <property type="entry name" value="HAD_PGPPase"/>
    <property type="match status" value="1"/>
</dbReference>
<evidence type="ECO:0000256" key="1">
    <source>
        <dbReference type="ARBA" id="ARBA00022723"/>
    </source>
</evidence>
<dbReference type="Gene3D" id="3.40.50.1000">
    <property type="entry name" value="HAD superfamily/HAD-like"/>
    <property type="match status" value="1"/>
</dbReference>
<dbReference type="STRING" id="376489.A5892_16665"/>
<dbReference type="AlphaFoldDB" id="A0A172YKH6"/>
<keyword evidence="5" id="KW-1185">Reference proteome</keyword>
<sequence>MRLAIFDLDNTLISGDSDHAWGEYLIRVGAVDEERYRRANDEYLRSYEAGTLDIDDYLSFSLQPLAQHPRKLLEAWRRDFMAEVIEPMVLPKAEALLDHHREAGDFLMIITATNRFVTAPIAERFKVDELIAIEVEERDGAYTGRVAGVPSFQRGKVTRLEAWLAEHPEIEREGCWFYSDSRNDLPLLEQVDRPVAVDPDPMLKIEAERRGWTVMSLR</sequence>
<accession>A0A172YKH6</accession>
<dbReference type="InterPro" id="IPR036412">
    <property type="entry name" value="HAD-like_sf"/>
</dbReference>
<dbReference type="KEGG" id="haa:A5892_16665"/>
<keyword evidence="3" id="KW-0460">Magnesium</keyword>
<keyword evidence="1" id="KW-0479">Metal-binding</keyword>
<gene>
    <name evidence="4" type="ORF">A5892_16665</name>
</gene>
<evidence type="ECO:0000256" key="2">
    <source>
        <dbReference type="ARBA" id="ARBA00022801"/>
    </source>
</evidence>
<dbReference type="Pfam" id="PF12710">
    <property type="entry name" value="HAD"/>
    <property type="match status" value="1"/>
</dbReference>
<proteinExistence type="predicted"/>
<dbReference type="SUPFAM" id="SSF56784">
    <property type="entry name" value="HAD-like"/>
    <property type="match status" value="1"/>
</dbReference>
<dbReference type="NCBIfam" id="TIGR01488">
    <property type="entry name" value="HAD-SF-IB"/>
    <property type="match status" value="1"/>
</dbReference>
<evidence type="ECO:0000313" key="4">
    <source>
        <dbReference type="EMBL" id="ANF59727.1"/>
    </source>
</evidence>
<dbReference type="NCBIfam" id="TIGR01490">
    <property type="entry name" value="HAD-SF-IB-hyp1"/>
    <property type="match status" value="1"/>
</dbReference>
<dbReference type="PANTHER" id="PTHR43344">
    <property type="entry name" value="PHOSPHOSERINE PHOSPHATASE"/>
    <property type="match status" value="1"/>
</dbReference>
<dbReference type="Gene3D" id="1.20.1440.100">
    <property type="entry name" value="SG protein - dephosphorylation function"/>
    <property type="match status" value="1"/>
</dbReference>
<protein>
    <submittedName>
        <fullName evidence="4">Phosphoserine phosphatase</fullName>
    </submittedName>
</protein>
<name>A0A172YKH6_9GAMM</name>
<dbReference type="InterPro" id="IPR050582">
    <property type="entry name" value="HAD-like_SerB"/>
</dbReference>
<dbReference type="PANTHER" id="PTHR43344:SF13">
    <property type="entry name" value="PHOSPHATASE RV3661-RELATED"/>
    <property type="match status" value="1"/>
</dbReference>
<organism evidence="4 5">
    <name type="scientific">Halotalea alkalilenta</name>
    <dbReference type="NCBI Taxonomy" id="376489"/>
    <lineage>
        <taxon>Bacteria</taxon>
        <taxon>Pseudomonadati</taxon>
        <taxon>Pseudomonadota</taxon>
        <taxon>Gammaproteobacteria</taxon>
        <taxon>Oceanospirillales</taxon>
        <taxon>Halomonadaceae</taxon>
        <taxon>Halotalea</taxon>
    </lineage>
</organism>
<dbReference type="GO" id="GO:0016787">
    <property type="term" value="F:hydrolase activity"/>
    <property type="evidence" value="ECO:0007669"/>
    <property type="project" value="UniProtKB-KW"/>
</dbReference>
<dbReference type="Proteomes" id="UP000077875">
    <property type="component" value="Chromosome"/>
</dbReference>
<dbReference type="GO" id="GO:0046872">
    <property type="term" value="F:metal ion binding"/>
    <property type="evidence" value="ECO:0007669"/>
    <property type="project" value="UniProtKB-KW"/>
</dbReference>
<dbReference type="InterPro" id="IPR006385">
    <property type="entry name" value="HAD_hydro_SerB1"/>
</dbReference>
<keyword evidence="2" id="KW-0378">Hydrolase</keyword>
<dbReference type="InterPro" id="IPR023214">
    <property type="entry name" value="HAD_sf"/>
</dbReference>
<reference evidence="4 5" key="1">
    <citation type="submission" date="2016-04" db="EMBL/GenBank/DDBJ databases">
        <title>Complete Genome Sequence of Halotalea alkalilenta IHB B 13600.</title>
        <authorList>
            <person name="Swarnkar M.K."/>
            <person name="Sharma A."/>
            <person name="Kaushal K."/>
            <person name="Soni R."/>
            <person name="Rana S."/>
            <person name="Singh A.K."/>
            <person name="Gulati A."/>
        </authorList>
    </citation>
    <scope>NUCLEOTIDE SEQUENCE [LARGE SCALE GENOMIC DNA]</scope>
    <source>
        <strain evidence="4 5">IHB B 13600</strain>
    </source>
</reference>
<evidence type="ECO:0000313" key="5">
    <source>
        <dbReference type="Proteomes" id="UP000077875"/>
    </source>
</evidence>
<dbReference type="EMBL" id="CP015243">
    <property type="protein sequence ID" value="ANF59727.1"/>
    <property type="molecule type" value="Genomic_DNA"/>
</dbReference>
<dbReference type="RefSeq" id="WP_064124569.1">
    <property type="nucleotide sequence ID" value="NZ_CP015243.1"/>
</dbReference>